<reference evidence="1 2" key="1">
    <citation type="submission" date="2019-04" db="EMBL/GenBank/DDBJ databases">
        <title>Friends and foes A comparative genomics study of 23 Aspergillus species from section Flavi.</title>
        <authorList>
            <consortium name="DOE Joint Genome Institute"/>
            <person name="Kjaerbolling I."/>
            <person name="Vesth T."/>
            <person name="Frisvad J.C."/>
            <person name="Nybo J.L."/>
            <person name="Theobald S."/>
            <person name="Kildgaard S."/>
            <person name="Isbrandt T."/>
            <person name="Kuo A."/>
            <person name="Sato A."/>
            <person name="Lyhne E.K."/>
            <person name="Kogle M.E."/>
            <person name="Wiebenga A."/>
            <person name="Kun R.S."/>
            <person name="Lubbers R.J."/>
            <person name="Makela M.R."/>
            <person name="Barry K."/>
            <person name="Chovatia M."/>
            <person name="Clum A."/>
            <person name="Daum C."/>
            <person name="Haridas S."/>
            <person name="He G."/>
            <person name="LaButti K."/>
            <person name="Lipzen A."/>
            <person name="Mondo S."/>
            <person name="Riley R."/>
            <person name="Salamov A."/>
            <person name="Simmons B.A."/>
            <person name="Magnuson J.K."/>
            <person name="Henrissat B."/>
            <person name="Mortensen U.H."/>
            <person name="Larsen T.O."/>
            <person name="Devries R.P."/>
            <person name="Grigoriev I.V."/>
            <person name="Machida M."/>
            <person name="Baker S.E."/>
            <person name="Andersen M.R."/>
        </authorList>
    </citation>
    <scope>NUCLEOTIDE SEQUENCE [LARGE SCALE GENOMIC DNA]</scope>
    <source>
        <strain evidence="1 2">CBS 151.66</strain>
    </source>
</reference>
<dbReference type="Proteomes" id="UP000326565">
    <property type="component" value="Unassembled WGS sequence"/>
</dbReference>
<proteinExistence type="predicted"/>
<sequence length="337" mass="37835">MSDASHTFLKLHQPISEENYPVSPVFNPNTFPYTVLIQRKYFLRPVVIKWVMPVFKRHTKLPPTLRLQALSQRLRQTSYFVCATVFGNGPNNAQNRKILAAATMNLHVTLAWEENPASVPNKSNTYRVHTKQEPPRLRSLRPTLKVSTDFSTTPGENYPSVDDVLADQCVAEHMLKSKRFPKFVFYLFIGPSMNHPAIPCILAFSSLLNPIPVNTHSPPQLEYYTASVDVPIHLPKSCDVFPTFHSCLLSRTYTLELCMSYHMPGATTLPQTTIVEAPVKNITMNTQEDASGLLPHPSQEPEGIGSQFVLLSAPCYITHVPLVTTKILPSIRCGHQC</sequence>
<evidence type="ECO:0000313" key="2">
    <source>
        <dbReference type="Proteomes" id="UP000326565"/>
    </source>
</evidence>
<gene>
    <name evidence="1" type="ORF">BDV29DRAFT_163422</name>
</gene>
<evidence type="ECO:0008006" key="3">
    <source>
        <dbReference type="Google" id="ProtNLM"/>
    </source>
</evidence>
<protein>
    <recommendedName>
        <fullName evidence="3">Arrestin-like N-terminal domain-containing protein</fullName>
    </recommendedName>
</protein>
<dbReference type="OrthoDB" id="2283785at2759"/>
<dbReference type="AlphaFoldDB" id="A0A5N5WI55"/>
<keyword evidence="2" id="KW-1185">Reference proteome</keyword>
<dbReference type="EMBL" id="ML732495">
    <property type="protein sequence ID" value="KAB8067385.1"/>
    <property type="molecule type" value="Genomic_DNA"/>
</dbReference>
<evidence type="ECO:0000313" key="1">
    <source>
        <dbReference type="EMBL" id="KAB8067385.1"/>
    </source>
</evidence>
<name>A0A5N5WI55_9EURO</name>
<accession>A0A5N5WI55</accession>
<organism evidence="1 2">
    <name type="scientific">Aspergillus leporis</name>
    <dbReference type="NCBI Taxonomy" id="41062"/>
    <lineage>
        <taxon>Eukaryota</taxon>
        <taxon>Fungi</taxon>
        <taxon>Dikarya</taxon>
        <taxon>Ascomycota</taxon>
        <taxon>Pezizomycotina</taxon>
        <taxon>Eurotiomycetes</taxon>
        <taxon>Eurotiomycetidae</taxon>
        <taxon>Eurotiales</taxon>
        <taxon>Aspergillaceae</taxon>
        <taxon>Aspergillus</taxon>
        <taxon>Aspergillus subgen. Circumdati</taxon>
    </lineage>
</organism>